<dbReference type="PANTHER" id="PTHR46481">
    <property type="entry name" value="ZINC FINGER BED DOMAIN-CONTAINING PROTEIN 4"/>
    <property type="match status" value="1"/>
</dbReference>
<feature type="region of interest" description="Disordered" evidence="6">
    <location>
        <begin position="401"/>
        <end position="449"/>
    </location>
</feature>
<dbReference type="InterPro" id="IPR012337">
    <property type="entry name" value="RNaseH-like_sf"/>
</dbReference>
<dbReference type="AlphaFoldDB" id="A0A9N9T8C7"/>
<feature type="compositionally biased region" description="Low complexity" evidence="6">
    <location>
        <begin position="403"/>
        <end position="412"/>
    </location>
</feature>
<evidence type="ECO:0000256" key="1">
    <source>
        <dbReference type="ARBA" id="ARBA00004123"/>
    </source>
</evidence>
<feature type="compositionally biased region" description="Polar residues" evidence="6">
    <location>
        <begin position="433"/>
        <end position="443"/>
    </location>
</feature>
<protein>
    <recommendedName>
        <fullName evidence="9">Zinc finger BED domain-containing protein 1-like</fullName>
    </recommendedName>
</protein>
<evidence type="ECO:0000256" key="2">
    <source>
        <dbReference type="ARBA" id="ARBA00022723"/>
    </source>
</evidence>
<dbReference type="GO" id="GO:0008270">
    <property type="term" value="F:zinc ion binding"/>
    <property type="evidence" value="ECO:0007669"/>
    <property type="project" value="UniProtKB-KW"/>
</dbReference>
<accession>A0A9N9T8C7</accession>
<keyword evidence="3" id="KW-0863">Zinc-finger</keyword>
<dbReference type="PANTHER" id="PTHR46481:SF10">
    <property type="entry name" value="ZINC FINGER BED DOMAIN-CONTAINING PROTEIN 39"/>
    <property type="match status" value="1"/>
</dbReference>
<keyword evidence="4" id="KW-0862">Zinc</keyword>
<keyword evidence="8" id="KW-1185">Reference proteome</keyword>
<dbReference type="GO" id="GO:0005634">
    <property type="term" value="C:nucleus"/>
    <property type="evidence" value="ECO:0007669"/>
    <property type="project" value="UniProtKB-SubCell"/>
</dbReference>
<sequence length="449" mass="50717">MELFCTNKKDKLSESERELIDRSLIKMIALDYRPISIVENIGLLYYSKQLQPLYTSPNRKVLSTQMIPNAYNTIFQQLWAMLNYVEHVSVTTDIWTSGSTKAFLTLTCHFIHNDKLWNTVLATEEFSERHTGENTANMLKSMFEVWNIDKKIVAVVSDNGANIKNAIIEHLNLRHHACVAHTLNLSVQEAISKDETVKQLIAKCRTIVSHFNHSVVASERLKSMQKQLRCPLYKVKQDVSTRWNSTLTMMERLLLLKDPLSAIIVSLPNVPPFLTIAEWEIISDLVPVLKPAELMTSELSGARYSTMSRIIPLVRGIQHLLMNKKTKSPPGKSLKDGLLDVISRRLCMLETNQLCAKATFLDPRFKKVGFGLPANADNAQKLIVTELANILNLKSGLQNQETDSSLSNDLSNENQTNEGDDPWAHFDEKATKIRSQSTPSSEANVLIKS</sequence>
<dbReference type="SUPFAM" id="SSF140996">
    <property type="entry name" value="Hermes dimerisation domain"/>
    <property type="match status" value="1"/>
</dbReference>
<organism evidence="7 8">
    <name type="scientific">Diabrotica balteata</name>
    <name type="common">Banded cucumber beetle</name>
    <dbReference type="NCBI Taxonomy" id="107213"/>
    <lineage>
        <taxon>Eukaryota</taxon>
        <taxon>Metazoa</taxon>
        <taxon>Ecdysozoa</taxon>
        <taxon>Arthropoda</taxon>
        <taxon>Hexapoda</taxon>
        <taxon>Insecta</taxon>
        <taxon>Pterygota</taxon>
        <taxon>Neoptera</taxon>
        <taxon>Endopterygota</taxon>
        <taxon>Coleoptera</taxon>
        <taxon>Polyphaga</taxon>
        <taxon>Cucujiformia</taxon>
        <taxon>Chrysomeloidea</taxon>
        <taxon>Chrysomelidae</taxon>
        <taxon>Galerucinae</taxon>
        <taxon>Diabroticina</taxon>
        <taxon>Diabroticites</taxon>
        <taxon>Diabrotica</taxon>
    </lineage>
</organism>
<evidence type="ECO:0000256" key="4">
    <source>
        <dbReference type="ARBA" id="ARBA00022833"/>
    </source>
</evidence>
<dbReference type="InterPro" id="IPR052035">
    <property type="entry name" value="ZnF_BED_domain_contain"/>
</dbReference>
<evidence type="ECO:0000313" key="8">
    <source>
        <dbReference type="Proteomes" id="UP001153709"/>
    </source>
</evidence>
<evidence type="ECO:0000256" key="3">
    <source>
        <dbReference type="ARBA" id="ARBA00022771"/>
    </source>
</evidence>
<evidence type="ECO:0000256" key="5">
    <source>
        <dbReference type="ARBA" id="ARBA00023242"/>
    </source>
</evidence>
<name>A0A9N9T8C7_DIABA</name>
<gene>
    <name evidence="7" type="ORF">DIABBA_LOCUS13433</name>
</gene>
<comment type="subcellular location">
    <subcellularLocation>
        <location evidence="1">Nucleus</location>
    </subcellularLocation>
</comment>
<evidence type="ECO:0000313" key="7">
    <source>
        <dbReference type="EMBL" id="CAG9840810.1"/>
    </source>
</evidence>
<feature type="compositionally biased region" description="Basic and acidic residues" evidence="6">
    <location>
        <begin position="422"/>
        <end position="431"/>
    </location>
</feature>
<dbReference type="SUPFAM" id="SSF53098">
    <property type="entry name" value="Ribonuclease H-like"/>
    <property type="match status" value="1"/>
</dbReference>
<dbReference type="EMBL" id="OU898284">
    <property type="protein sequence ID" value="CAG9840810.1"/>
    <property type="molecule type" value="Genomic_DNA"/>
</dbReference>
<dbReference type="OrthoDB" id="1607513at2759"/>
<evidence type="ECO:0008006" key="9">
    <source>
        <dbReference type="Google" id="ProtNLM"/>
    </source>
</evidence>
<evidence type="ECO:0000256" key="6">
    <source>
        <dbReference type="SAM" id="MobiDB-lite"/>
    </source>
</evidence>
<proteinExistence type="predicted"/>
<keyword evidence="5" id="KW-0539">Nucleus</keyword>
<keyword evidence="2" id="KW-0479">Metal-binding</keyword>
<reference evidence="7" key="1">
    <citation type="submission" date="2022-01" db="EMBL/GenBank/DDBJ databases">
        <authorList>
            <person name="King R."/>
        </authorList>
    </citation>
    <scope>NUCLEOTIDE SEQUENCE</scope>
</reference>
<dbReference type="Proteomes" id="UP001153709">
    <property type="component" value="Chromosome 9"/>
</dbReference>